<dbReference type="OrthoDB" id="3659232at2"/>
<evidence type="ECO:0000313" key="2">
    <source>
        <dbReference type="Proteomes" id="UP000317371"/>
    </source>
</evidence>
<comment type="caution">
    <text evidence="1">The sequence shown here is derived from an EMBL/GenBank/DDBJ whole genome shotgun (WGS) entry which is preliminary data.</text>
</comment>
<dbReference type="InParanoid" id="A0A540VG34"/>
<dbReference type="RefSeq" id="WP_141610263.1">
    <property type="nucleotide sequence ID" value="NZ_VIGC02000012.1"/>
</dbReference>
<accession>A0A540VG34</accession>
<evidence type="ECO:0000313" key="1">
    <source>
        <dbReference type="EMBL" id="TQE95728.1"/>
    </source>
</evidence>
<organism evidence="1 2">
    <name type="scientific">Litorilinea aerophila</name>
    <dbReference type="NCBI Taxonomy" id="1204385"/>
    <lineage>
        <taxon>Bacteria</taxon>
        <taxon>Bacillati</taxon>
        <taxon>Chloroflexota</taxon>
        <taxon>Caldilineae</taxon>
        <taxon>Caldilineales</taxon>
        <taxon>Caldilineaceae</taxon>
        <taxon>Litorilinea</taxon>
    </lineage>
</organism>
<dbReference type="Proteomes" id="UP000317371">
    <property type="component" value="Unassembled WGS sequence"/>
</dbReference>
<protein>
    <recommendedName>
        <fullName evidence="3">Polymerase nucleotidyl transferase domain-containing protein</fullName>
    </recommendedName>
</protein>
<name>A0A540VG34_9CHLR</name>
<keyword evidence="2" id="KW-1185">Reference proteome</keyword>
<gene>
    <name evidence="1" type="ORF">FKZ61_11455</name>
</gene>
<evidence type="ECO:0008006" key="3">
    <source>
        <dbReference type="Google" id="ProtNLM"/>
    </source>
</evidence>
<proteinExistence type="predicted"/>
<reference evidence="1 2" key="1">
    <citation type="submission" date="2019-06" db="EMBL/GenBank/DDBJ databases">
        <title>Genome sequence of Litorilinea aerophila BAA-2444.</title>
        <authorList>
            <person name="Maclea K.S."/>
            <person name="Maurais E.G."/>
            <person name="Iannazzi L.C."/>
        </authorList>
    </citation>
    <scope>NUCLEOTIDE SEQUENCE [LARGE SCALE GENOMIC DNA]</scope>
    <source>
        <strain evidence="1 2">ATCC BAA-2444</strain>
    </source>
</reference>
<dbReference type="AlphaFoldDB" id="A0A540VG34"/>
<sequence>MQVQEAKQIAREWVQEEGHLPGFGGAFTHGSINWLPDDAPLPPTSDVDLMLVVDRPAEHPKRGKFRHRGVTLEVSFLGVDQLETPERILGDYHLAGNFCRATLLDDPTGRLASLQETVARAYARRFWVEARCRHALAHSRQYLHRRRDGDPLHIQAMAWLFGAGVTTHVLLVAGLENPTVRTRYVAVQRLLAGYAHVAACRGLHQELLELLGSAALSQAAAGQHLAAMAAAFDAAQAAIRSSFPFGTDISPAGRIVAVEGSRALISRGDHREALFWIGVTYCRCMEVLHADAPAQAARFLPGFHRLLADLGIGTPADLKQRCAQVEAFLPRLWTAAEAILAANPRVLA</sequence>
<dbReference type="EMBL" id="VIGC01000012">
    <property type="protein sequence ID" value="TQE95728.1"/>
    <property type="molecule type" value="Genomic_DNA"/>
</dbReference>